<dbReference type="EMBL" id="NAJM01000003">
    <property type="protein sequence ID" value="RVX75137.1"/>
    <property type="molecule type" value="Genomic_DNA"/>
</dbReference>
<reference evidence="8 9" key="1">
    <citation type="submission" date="2017-03" db="EMBL/GenBank/DDBJ databases">
        <title>Genomes of endolithic fungi from Antarctica.</title>
        <authorList>
            <person name="Coleine C."/>
            <person name="Masonjones S."/>
            <person name="Stajich J.E."/>
        </authorList>
    </citation>
    <scope>NUCLEOTIDE SEQUENCE [LARGE SCALE GENOMIC DNA]</scope>
    <source>
        <strain evidence="8 9">CCFEE 6314</strain>
    </source>
</reference>
<dbReference type="PANTHER" id="PTHR43029:SF9">
    <property type="entry name" value="SIMILAR TO AMMONIUM PERMEASE, BUT NOT NORMALLY ACTIVE (EUROFUNG)"/>
    <property type="match status" value="1"/>
</dbReference>
<evidence type="ECO:0000256" key="6">
    <source>
        <dbReference type="SAM" id="Phobius"/>
    </source>
</evidence>
<gene>
    <name evidence="8" type="ORF">B0A52_01414</name>
</gene>
<dbReference type="OrthoDB" id="534912at2759"/>
<evidence type="ECO:0000256" key="1">
    <source>
        <dbReference type="ARBA" id="ARBA00004141"/>
    </source>
</evidence>
<keyword evidence="3 6" id="KW-0812">Transmembrane</keyword>
<organism evidence="8 9">
    <name type="scientific">Exophiala mesophila</name>
    <name type="common">Black yeast-like fungus</name>
    <dbReference type="NCBI Taxonomy" id="212818"/>
    <lineage>
        <taxon>Eukaryota</taxon>
        <taxon>Fungi</taxon>
        <taxon>Dikarya</taxon>
        <taxon>Ascomycota</taxon>
        <taxon>Pezizomycotina</taxon>
        <taxon>Eurotiomycetes</taxon>
        <taxon>Chaetothyriomycetidae</taxon>
        <taxon>Chaetothyriales</taxon>
        <taxon>Herpotrichiellaceae</taxon>
        <taxon>Exophiala</taxon>
    </lineage>
</organism>
<evidence type="ECO:0000256" key="2">
    <source>
        <dbReference type="ARBA" id="ARBA00005887"/>
    </source>
</evidence>
<feature type="transmembrane region" description="Helical" evidence="6">
    <location>
        <begin position="107"/>
        <end position="125"/>
    </location>
</feature>
<dbReference type="GO" id="GO:0008519">
    <property type="term" value="F:ammonium channel activity"/>
    <property type="evidence" value="ECO:0007669"/>
    <property type="project" value="InterPro"/>
</dbReference>
<comment type="caution">
    <text evidence="8">The sequence shown here is derived from an EMBL/GenBank/DDBJ whole genome shotgun (WGS) entry which is preliminary data.</text>
</comment>
<dbReference type="VEuPathDB" id="FungiDB:PV10_04595"/>
<evidence type="ECO:0000259" key="7">
    <source>
        <dbReference type="Pfam" id="PF00909"/>
    </source>
</evidence>
<comment type="subcellular location">
    <subcellularLocation>
        <location evidence="1">Membrane</location>
        <topology evidence="1">Multi-pass membrane protein</topology>
    </subcellularLocation>
</comment>
<feature type="transmembrane region" description="Helical" evidence="6">
    <location>
        <begin position="6"/>
        <end position="32"/>
    </location>
</feature>
<dbReference type="InterPro" id="IPR024041">
    <property type="entry name" value="NH4_transpt_AmtB-like_dom"/>
</dbReference>
<dbReference type="Gene3D" id="1.10.3430.10">
    <property type="entry name" value="Ammonium transporter AmtB like domains"/>
    <property type="match status" value="1"/>
</dbReference>
<evidence type="ECO:0000256" key="5">
    <source>
        <dbReference type="ARBA" id="ARBA00023136"/>
    </source>
</evidence>
<name>A0A438NHE1_EXOME</name>
<dbReference type="Pfam" id="PF00909">
    <property type="entry name" value="Ammonium_transp"/>
    <property type="match status" value="1"/>
</dbReference>
<keyword evidence="5 6" id="KW-0472">Membrane</keyword>
<dbReference type="GO" id="GO:0005886">
    <property type="term" value="C:plasma membrane"/>
    <property type="evidence" value="ECO:0007669"/>
    <property type="project" value="TreeGrafter"/>
</dbReference>
<evidence type="ECO:0000313" key="9">
    <source>
        <dbReference type="Proteomes" id="UP000288859"/>
    </source>
</evidence>
<proteinExistence type="inferred from homology"/>
<dbReference type="AlphaFoldDB" id="A0A438NHE1"/>
<comment type="similarity">
    <text evidence="2">Belongs to the ammonia transporter channel (TC 1.A.11.2) family.</text>
</comment>
<dbReference type="Proteomes" id="UP000288859">
    <property type="component" value="Unassembled WGS sequence"/>
</dbReference>
<accession>A0A438NHE1</accession>
<dbReference type="SUPFAM" id="SSF111352">
    <property type="entry name" value="Ammonium transporter"/>
    <property type="match status" value="1"/>
</dbReference>
<evidence type="ECO:0000256" key="3">
    <source>
        <dbReference type="ARBA" id="ARBA00022692"/>
    </source>
</evidence>
<evidence type="ECO:0000313" key="8">
    <source>
        <dbReference type="EMBL" id="RVX75137.1"/>
    </source>
</evidence>
<dbReference type="InterPro" id="IPR001905">
    <property type="entry name" value="Ammonium_transpt"/>
</dbReference>
<evidence type="ECO:0000256" key="4">
    <source>
        <dbReference type="ARBA" id="ARBA00022989"/>
    </source>
</evidence>
<dbReference type="InterPro" id="IPR029020">
    <property type="entry name" value="Ammonium/urea_transptr"/>
</dbReference>
<feature type="domain" description="Ammonium transporter AmtB-like" evidence="7">
    <location>
        <begin position="2"/>
        <end position="154"/>
    </location>
</feature>
<protein>
    <recommendedName>
        <fullName evidence="7">Ammonium transporter AmtB-like domain-containing protein</fullName>
    </recommendedName>
</protein>
<keyword evidence="4 6" id="KW-1133">Transmembrane helix</keyword>
<sequence length="175" mass="18601">MGAIAGLVMITPAAGFIDLTTSLFFGIAGAVVCRQALRIKFTDFARRWKWVDNGDTFATHCVGGFLGTIGTGLFAQKAVAAYGGVEVDGGVFFDGNIRQLGVQVVEALLGFTWSFVGSFVIIALIDCVPGLEVLATDKEVTMGMDASQMDESLYEAQWAGEEDYKPLANGSIVLD</sequence>
<dbReference type="PANTHER" id="PTHR43029">
    <property type="entry name" value="AMMONIUM TRANSPORTER MEP2"/>
    <property type="match status" value="1"/>
</dbReference>